<dbReference type="InterPro" id="IPR029063">
    <property type="entry name" value="SAM-dependent_MTases_sf"/>
</dbReference>
<evidence type="ECO:0000259" key="4">
    <source>
        <dbReference type="Pfam" id="PF00891"/>
    </source>
</evidence>
<dbReference type="CDD" id="cd02440">
    <property type="entry name" value="AdoMet_MTases"/>
    <property type="match status" value="1"/>
</dbReference>
<dbReference type="InterPro" id="IPR001077">
    <property type="entry name" value="COMT_C"/>
</dbReference>
<organism evidence="6 7">
    <name type="scientific">Hoeflea olei</name>
    <dbReference type="NCBI Taxonomy" id="1480615"/>
    <lineage>
        <taxon>Bacteria</taxon>
        <taxon>Pseudomonadati</taxon>
        <taxon>Pseudomonadota</taxon>
        <taxon>Alphaproteobacteria</taxon>
        <taxon>Hyphomicrobiales</taxon>
        <taxon>Rhizobiaceae</taxon>
        <taxon>Hoeflea</taxon>
    </lineage>
</organism>
<gene>
    <name evidence="6" type="ORF">AWJ14_18565</name>
</gene>
<dbReference type="Gene3D" id="1.10.10.10">
    <property type="entry name" value="Winged helix-like DNA-binding domain superfamily/Winged helix DNA-binding domain"/>
    <property type="match status" value="1"/>
</dbReference>
<dbReference type="AlphaFoldDB" id="A0A1C1YYB6"/>
<dbReference type="InterPro" id="IPR036388">
    <property type="entry name" value="WH-like_DNA-bd_sf"/>
</dbReference>
<dbReference type="Pfam" id="PF08100">
    <property type="entry name" value="Dimerisation"/>
    <property type="match status" value="1"/>
</dbReference>
<evidence type="ECO:0000256" key="1">
    <source>
        <dbReference type="ARBA" id="ARBA00022603"/>
    </source>
</evidence>
<evidence type="ECO:0000259" key="5">
    <source>
        <dbReference type="Pfam" id="PF08100"/>
    </source>
</evidence>
<dbReference type="InterPro" id="IPR012967">
    <property type="entry name" value="COMT_dimerisation"/>
</dbReference>
<dbReference type="SUPFAM" id="SSF53335">
    <property type="entry name" value="S-adenosyl-L-methionine-dependent methyltransferases"/>
    <property type="match status" value="1"/>
</dbReference>
<name>A0A1C1YYB6_9HYPH</name>
<dbReference type="PANTHER" id="PTHR43712:SF2">
    <property type="entry name" value="O-METHYLTRANSFERASE CICE"/>
    <property type="match status" value="1"/>
</dbReference>
<dbReference type="PANTHER" id="PTHR43712">
    <property type="entry name" value="PUTATIVE (AFU_ORTHOLOGUE AFUA_4G14580)-RELATED"/>
    <property type="match status" value="1"/>
</dbReference>
<dbReference type="GO" id="GO:0046983">
    <property type="term" value="F:protein dimerization activity"/>
    <property type="evidence" value="ECO:0007669"/>
    <property type="project" value="InterPro"/>
</dbReference>
<evidence type="ECO:0000256" key="2">
    <source>
        <dbReference type="ARBA" id="ARBA00022679"/>
    </source>
</evidence>
<dbReference type="STRING" id="1480615.AWJ14_18565"/>
<dbReference type="Pfam" id="PF00891">
    <property type="entry name" value="Methyltransf_2"/>
    <property type="match status" value="1"/>
</dbReference>
<keyword evidence="3" id="KW-0949">S-adenosyl-L-methionine</keyword>
<dbReference type="RefSeq" id="WP_171904829.1">
    <property type="nucleotide sequence ID" value="NZ_LQZT01000006.1"/>
</dbReference>
<accession>A0A1C1YYB6</accession>
<proteinExistence type="predicted"/>
<keyword evidence="2" id="KW-0808">Transferase</keyword>
<evidence type="ECO:0000313" key="7">
    <source>
        <dbReference type="Proteomes" id="UP000094795"/>
    </source>
</evidence>
<reference evidence="6 7" key="1">
    <citation type="submission" date="2015-12" db="EMBL/GenBank/DDBJ databases">
        <authorList>
            <person name="Shamseldin A."/>
            <person name="Moawad H."/>
            <person name="Abd El-Rahim W.M."/>
            <person name="Sadowsky M.J."/>
        </authorList>
    </citation>
    <scope>NUCLEOTIDE SEQUENCE [LARGE SCALE GENOMIC DNA]</scope>
    <source>
        <strain evidence="6 7">JC234</strain>
    </source>
</reference>
<evidence type="ECO:0000313" key="6">
    <source>
        <dbReference type="EMBL" id="OCW58498.1"/>
    </source>
</evidence>
<keyword evidence="1" id="KW-0489">Methyltransferase</keyword>
<dbReference type="InterPro" id="IPR016461">
    <property type="entry name" value="COMT-like"/>
</dbReference>
<keyword evidence="7" id="KW-1185">Reference proteome</keyword>
<dbReference type="Proteomes" id="UP000094795">
    <property type="component" value="Unassembled WGS sequence"/>
</dbReference>
<dbReference type="SUPFAM" id="SSF46785">
    <property type="entry name" value="Winged helix' DNA-binding domain"/>
    <property type="match status" value="1"/>
</dbReference>
<dbReference type="GO" id="GO:0008171">
    <property type="term" value="F:O-methyltransferase activity"/>
    <property type="evidence" value="ECO:0007669"/>
    <property type="project" value="InterPro"/>
</dbReference>
<protein>
    <submittedName>
        <fullName evidence="6">Uncharacterized protein</fullName>
    </submittedName>
</protein>
<feature type="domain" description="O-methyltransferase dimerisation" evidence="5">
    <location>
        <begin position="49"/>
        <end position="106"/>
    </location>
</feature>
<dbReference type="InterPro" id="IPR036390">
    <property type="entry name" value="WH_DNA-bd_sf"/>
</dbReference>
<dbReference type="GO" id="GO:0032259">
    <property type="term" value="P:methylation"/>
    <property type="evidence" value="ECO:0007669"/>
    <property type="project" value="UniProtKB-KW"/>
</dbReference>
<evidence type="ECO:0000256" key="3">
    <source>
        <dbReference type="ARBA" id="ARBA00022691"/>
    </source>
</evidence>
<dbReference type="PROSITE" id="PS51683">
    <property type="entry name" value="SAM_OMT_II"/>
    <property type="match status" value="1"/>
</dbReference>
<feature type="domain" description="O-methyltransferase C-terminal" evidence="4">
    <location>
        <begin position="171"/>
        <end position="356"/>
    </location>
</feature>
<dbReference type="Gene3D" id="1.10.287.1350">
    <property type="match status" value="1"/>
</dbReference>
<comment type="caution">
    <text evidence="6">The sequence shown here is derived from an EMBL/GenBank/DDBJ whole genome shotgun (WGS) entry which is preliminary data.</text>
</comment>
<dbReference type="EMBL" id="LQZT01000006">
    <property type="protein sequence ID" value="OCW58498.1"/>
    <property type="molecule type" value="Genomic_DNA"/>
</dbReference>
<sequence>MPVKPGPDWRSRLQAWRARQVARPEFRRFVQRLPFSRSYSKAQEADLFSLVTGFVQSQILFATVETGLLQALEPGPVAVADLVRPTGLSEDRLRRLLQAAQAIRLVIVGRDDFVTLADQGAVVQSDRGIRAMIRHHALMYRDLSDPVTLFKGANPETELHRLWAYAGSGRETSVDPGAAATYSTLMSHSQSMLSDEILDAYDFGRHRHLLDVGGGEGAFISAVAARHPSLAVSLFDLPPVAERARQRFAEGPLTRCPRCHGGSFLDDPLPRGNDCVTLVRVLFDHEDSVVLRLLRNVRAAMEPGQVLVVAEPMAGADSRGQRLSTAYFGVYVLAMGSGRCRTPSEIVSLARAAGFSSFEIRPCRSALMATLVIARP</sequence>
<dbReference type="Gene3D" id="3.40.50.150">
    <property type="entry name" value="Vaccinia Virus protein VP39"/>
    <property type="match status" value="1"/>
</dbReference>